<comment type="caution">
    <text evidence="2">The sequence shown here is derived from an EMBL/GenBank/DDBJ whole genome shotgun (WGS) entry which is preliminary data.</text>
</comment>
<dbReference type="AlphaFoldDB" id="A0A4S8PNZ1"/>
<sequence length="333" mass="36157">MRLLVLGGSLFVGRGIVAGALARGWGVTTFNRGRSGTDLPGAEVIHGDRWNRADLERLAASGTWDAVVDVSGYVPQNVLEVASVLEPSAGRYLFISTLSAYRGWPIEALSEESPILECPPDADDTFGEDVKDGPSRYGYQKAGCERAVLKVFGPERSSVLRLGVVLGPEEYVGRLPWWLLRIAEGGRVAAPERPDRSIQPVDVRDVAEFALTALDRGLDGAFNVAGSGEATFGDLLESCVEATGADAELVWTPSEVLTAHGVRQWNELPLWRTTPGTWNVSSAKARAAGLTTRPIADTVHDTWTWMTETGLTKDRLPEEMGIASEKERRILDR</sequence>
<dbReference type="InterPro" id="IPR050177">
    <property type="entry name" value="Lipid_A_modif_metabolic_enz"/>
</dbReference>
<gene>
    <name evidence="2" type="ORF">E9998_06720</name>
</gene>
<dbReference type="Gene3D" id="3.40.50.720">
    <property type="entry name" value="NAD(P)-binding Rossmann-like Domain"/>
    <property type="match status" value="1"/>
</dbReference>
<organism evidence="2 3">
    <name type="scientific">Glycomyces paridis</name>
    <dbReference type="NCBI Taxonomy" id="2126555"/>
    <lineage>
        <taxon>Bacteria</taxon>
        <taxon>Bacillati</taxon>
        <taxon>Actinomycetota</taxon>
        <taxon>Actinomycetes</taxon>
        <taxon>Glycomycetales</taxon>
        <taxon>Glycomycetaceae</taxon>
        <taxon>Glycomyces</taxon>
    </lineage>
</organism>
<dbReference type="RefSeq" id="WP_136528937.1">
    <property type="nucleotide sequence ID" value="NZ_STGX01000004.1"/>
</dbReference>
<keyword evidence="3" id="KW-1185">Reference proteome</keyword>
<dbReference type="Proteomes" id="UP000305792">
    <property type="component" value="Unassembled WGS sequence"/>
</dbReference>
<name>A0A4S8PNZ1_9ACTN</name>
<dbReference type="InterPro" id="IPR001509">
    <property type="entry name" value="Epimerase_deHydtase"/>
</dbReference>
<feature type="domain" description="NAD-dependent epimerase/dehydratase" evidence="1">
    <location>
        <begin position="4"/>
        <end position="225"/>
    </location>
</feature>
<protein>
    <submittedName>
        <fullName evidence="2">NAD-dependent epimerase</fullName>
    </submittedName>
</protein>
<dbReference type="PANTHER" id="PTHR43245">
    <property type="entry name" value="BIFUNCTIONAL POLYMYXIN RESISTANCE PROTEIN ARNA"/>
    <property type="match status" value="1"/>
</dbReference>
<evidence type="ECO:0000313" key="3">
    <source>
        <dbReference type="Proteomes" id="UP000305792"/>
    </source>
</evidence>
<dbReference type="PANTHER" id="PTHR43245:SF13">
    <property type="entry name" value="UDP-D-APIOSE_UDP-D-XYLOSE SYNTHASE 2"/>
    <property type="match status" value="1"/>
</dbReference>
<dbReference type="OrthoDB" id="7941246at2"/>
<accession>A0A4S8PNZ1</accession>
<dbReference type="Pfam" id="PF01370">
    <property type="entry name" value="Epimerase"/>
    <property type="match status" value="1"/>
</dbReference>
<reference evidence="2 3" key="1">
    <citation type="journal article" date="2018" name="Int. J. Syst. Evol. Microbiol.">
        <title>Glycomyces paridis sp. nov., isolated from the medicinal plant Paris polyphylla.</title>
        <authorList>
            <person name="Fang X.M."/>
            <person name="Bai J.L."/>
            <person name="Su J."/>
            <person name="Zhao L.L."/>
            <person name="Liu H.Y."/>
            <person name="Ma B.P."/>
            <person name="Zhang Y.Q."/>
            <person name="Yu L.Y."/>
        </authorList>
    </citation>
    <scope>NUCLEOTIDE SEQUENCE [LARGE SCALE GENOMIC DNA]</scope>
    <source>
        <strain evidence="2 3">CPCC 204357</strain>
    </source>
</reference>
<dbReference type="SUPFAM" id="SSF51735">
    <property type="entry name" value="NAD(P)-binding Rossmann-fold domains"/>
    <property type="match status" value="1"/>
</dbReference>
<dbReference type="EMBL" id="STGX01000004">
    <property type="protein sequence ID" value="THV30064.1"/>
    <property type="molecule type" value="Genomic_DNA"/>
</dbReference>
<proteinExistence type="predicted"/>
<evidence type="ECO:0000313" key="2">
    <source>
        <dbReference type="EMBL" id="THV30064.1"/>
    </source>
</evidence>
<evidence type="ECO:0000259" key="1">
    <source>
        <dbReference type="Pfam" id="PF01370"/>
    </source>
</evidence>
<dbReference type="InterPro" id="IPR036291">
    <property type="entry name" value="NAD(P)-bd_dom_sf"/>
</dbReference>